<proteinExistence type="predicted"/>
<accession>A0A2Z6ZT65</accession>
<sequence length="95" mass="9812">MAAGGAARGDAIARAARAPPCAGQPPCVIVAHGGAQWPAASRNLLRHGQAQRLPSCRAWRGQRAAVCRALCDGGGRRHAAAVWRVSGSVVMAIFF</sequence>
<protein>
    <submittedName>
        <fullName evidence="1">Uncharacterized protein</fullName>
    </submittedName>
</protein>
<reference evidence="1 2" key="1">
    <citation type="journal article" date="2015" name="Proc. Natl. Acad. Sci. U.S.A.">
        <title>The resurrection genome of Boea hygrometrica: A blueprint for survival of dehydration.</title>
        <authorList>
            <person name="Xiao L."/>
            <person name="Yang G."/>
            <person name="Zhang L."/>
            <person name="Yang X."/>
            <person name="Zhao S."/>
            <person name="Ji Z."/>
            <person name="Zhou Q."/>
            <person name="Hu M."/>
            <person name="Wang Y."/>
            <person name="Chen M."/>
            <person name="Xu Y."/>
            <person name="Jin H."/>
            <person name="Xiao X."/>
            <person name="Hu G."/>
            <person name="Bao F."/>
            <person name="Hu Y."/>
            <person name="Wan P."/>
            <person name="Li L."/>
            <person name="Deng X."/>
            <person name="Kuang T."/>
            <person name="Xiang C."/>
            <person name="Zhu J.K."/>
            <person name="Oliver M.J."/>
            <person name="He Y."/>
        </authorList>
    </citation>
    <scope>NUCLEOTIDE SEQUENCE [LARGE SCALE GENOMIC DNA]</scope>
    <source>
        <strain evidence="2">cv. XS01</strain>
    </source>
</reference>
<name>A0A2Z6ZT65_9LAMI</name>
<keyword evidence="2" id="KW-1185">Reference proteome</keyword>
<organism evidence="1 2">
    <name type="scientific">Dorcoceras hygrometricum</name>
    <dbReference type="NCBI Taxonomy" id="472368"/>
    <lineage>
        <taxon>Eukaryota</taxon>
        <taxon>Viridiplantae</taxon>
        <taxon>Streptophyta</taxon>
        <taxon>Embryophyta</taxon>
        <taxon>Tracheophyta</taxon>
        <taxon>Spermatophyta</taxon>
        <taxon>Magnoliopsida</taxon>
        <taxon>eudicotyledons</taxon>
        <taxon>Gunneridae</taxon>
        <taxon>Pentapetalae</taxon>
        <taxon>asterids</taxon>
        <taxon>lamiids</taxon>
        <taxon>Lamiales</taxon>
        <taxon>Gesneriaceae</taxon>
        <taxon>Didymocarpoideae</taxon>
        <taxon>Trichosporeae</taxon>
        <taxon>Loxocarpinae</taxon>
        <taxon>Dorcoceras</taxon>
    </lineage>
</organism>
<evidence type="ECO:0000313" key="1">
    <source>
        <dbReference type="EMBL" id="KZT76392.1"/>
    </source>
</evidence>
<gene>
    <name evidence="1" type="ORF">F511_46583</name>
</gene>
<evidence type="ECO:0000313" key="2">
    <source>
        <dbReference type="Proteomes" id="UP000250235"/>
    </source>
</evidence>
<dbReference type="Proteomes" id="UP000250235">
    <property type="component" value="Unassembled WGS sequence"/>
</dbReference>
<dbReference type="EMBL" id="KV126721">
    <property type="protein sequence ID" value="KZT76392.1"/>
    <property type="molecule type" value="Genomic_DNA"/>
</dbReference>
<dbReference type="AlphaFoldDB" id="A0A2Z6ZT65"/>